<dbReference type="SUPFAM" id="SSF56349">
    <property type="entry name" value="DNA breaking-rejoining enzymes"/>
    <property type="match status" value="1"/>
</dbReference>
<evidence type="ECO:0000313" key="2">
    <source>
        <dbReference type="EMBL" id="JAV68618.1"/>
    </source>
</evidence>
<dbReference type="InterPro" id="IPR013762">
    <property type="entry name" value="Integrase-like_cat_sf"/>
</dbReference>
<keyword evidence="1" id="KW-0233">DNA recombination</keyword>
<sequence>MGISGACRREELCKMLIHHINVKDDIIVVSVPVGLNTIGKVPSQIAKYLNLQDPQEYTGHCFRRSSATLLANKGADFLSVKRHGGWRSSAVVEGYVEESIQNKIQTAQTLTSVAGPSDDSQVHRSDEVHNQSLSNIVRNESTLGVSGVSIGSCTNCTITVNVYNNN</sequence>
<dbReference type="GO" id="GO:0015074">
    <property type="term" value="P:DNA integration"/>
    <property type="evidence" value="ECO:0007669"/>
    <property type="project" value="InterPro"/>
</dbReference>
<protein>
    <recommendedName>
        <fullName evidence="3">Tyr recombinase domain-containing protein</fullName>
    </recommendedName>
</protein>
<dbReference type="EMBL" id="GEZM01064886">
    <property type="protein sequence ID" value="JAV68618.1"/>
    <property type="molecule type" value="Transcribed_RNA"/>
</dbReference>
<evidence type="ECO:0008006" key="3">
    <source>
        <dbReference type="Google" id="ProtNLM"/>
    </source>
</evidence>
<dbReference type="InterPro" id="IPR011010">
    <property type="entry name" value="DNA_brk_join_enz"/>
</dbReference>
<proteinExistence type="predicted"/>
<dbReference type="GO" id="GO:0006310">
    <property type="term" value="P:DNA recombination"/>
    <property type="evidence" value="ECO:0007669"/>
    <property type="project" value="UniProtKB-KW"/>
</dbReference>
<dbReference type="GO" id="GO:0003677">
    <property type="term" value="F:DNA binding"/>
    <property type="evidence" value="ECO:0007669"/>
    <property type="project" value="InterPro"/>
</dbReference>
<name>A0A1Y1L726_PHOPY</name>
<accession>A0A1Y1L726</accession>
<evidence type="ECO:0000256" key="1">
    <source>
        <dbReference type="ARBA" id="ARBA00023172"/>
    </source>
</evidence>
<dbReference type="Gene3D" id="1.10.443.10">
    <property type="entry name" value="Intergrase catalytic core"/>
    <property type="match status" value="1"/>
</dbReference>
<organism evidence="2">
    <name type="scientific">Photinus pyralis</name>
    <name type="common">Common eastern firefly</name>
    <name type="synonym">Lampyris pyralis</name>
    <dbReference type="NCBI Taxonomy" id="7054"/>
    <lineage>
        <taxon>Eukaryota</taxon>
        <taxon>Metazoa</taxon>
        <taxon>Ecdysozoa</taxon>
        <taxon>Arthropoda</taxon>
        <taxon>Hexapoda</taxon>
        <taxon>Insecta</taxon>
        <taxon>Pterygota</taxon>
        <taxon>Neoptera</taxon>
        <taxon>Endopterygota</taxon>
        <taxon>Coleoptera</taxon>
        <taxon>Polyphaga</taxon>
        <taxon>Elateriformia</taxon>
        <taxon>Elateroidea</taxon>
        <taxon>Lampyridae</taxon>
        <taxon>Lampyrinae</taxon>
        <taxon>Photinus</taxon>
    </lineage>
</organism>
<reference evidence="2" key="1">
    <citation type="journal article" date="2016" name="Sci. Rep.">
        <title>Molecular characterization of firefly nuptial gifts: a multi-omics approach sheds light on postcopulatory sexual selection.</title>
        <authorList>
            <person name="Al-Wathiqui N."/>
            <person name="Fallon T.R."/>
            <person name="South A."/>
            <person name="Weng J.K."/>
            <person name="Lewis S.M."/>
        </authorList>
    </citation>
    <scope>NUCLEOTIDE SEQUENCE</scope>
</reference>
<dbReference type="AlphaFoldDB" id="A0A1Y1L726"/>